<dbReference type="GO" id="GO:0006357">
    <property type="term" value="P:regulation of transcription by RNA polymerase II"/>
    <property type="evidence" value="ECO:0007669"/>
    <property type="project" value="TreeGrafter"/>
</dbReference>
<accession>A0AAD5D0M8</accession>
<feature type="domain" description="Increased DNA methylation 1 C-terminal" evidence="2">
    <location>
        <begin position="1"/>
        <end position="97"/>
    </location>
</feature>
<dbReference type="EMBL" id="JAMZMK010005797">
    <property type="protein sequence ID" value="KAI7751861.1"/>
    <property type="molecule type" value="Genomic_DNA"/>
</dbReference>
<dbReference type="Pfam" id="PF23209">
    <property type="entry name" value="IDM1_C"/>
    <property type="match status" value="1"/>
</dbReference>
<dbReference type="InterPro" id="IPR042163">
    <property type="entry name" value="PHF12"/>
</dbReference>
<dbReference type="GO" id="GO:0003714">
    <property type="term" value="F:transcription corepressor activity"/>
    <property type="evidence" value="ECO:0007669"/>
    <property type="project" value="InterPro"/>
</dbReference>
<dbReference type="InterPro" id="IPR056511">
    <property type="entry name" value="IDM1_C"/>
</dbReference>
<feature type="compositionally biased region" description="Polar residues" evidence="1">
    <location>
        <begin position="116"/>
        <end position="128"/>
    </location>
</feature>
<sequence>MVCAASIRIHGTKLAEMPFIGTRPLCRRQGMCRRLLSAIEAALSSLEVEKLIIPAVAEHMDTWTDVFGFQPLEESDKQQLKCMNMLVFPKTDMLQKPLVKVQTDSESQEPKHSVSADESTSQEANASITPGEPEGTESGSVQTPS</sequence>
<reference evidence="3" key="1">
    <citation type="submission" date="2022-06" db="EMBL/GenBank/DDBJ databases">
        <title>Uncovering the hologenomic basis of an extraordinary plant invasion.</title>
        <authorList>
            <person name="Bieker V.C."/>
            <person name="Martin M.D."/>
            <person name="Gilbert T."/>
            <person name="Hodgins K."/>
            <person name="Battlay P."/>
            <person name="Petersen B."/>
            <person name="Wilson J."/>
        </authorList>
    </citation>
    <scope>NUCLEOTIDE SEQUENCE</scope>
    <source>
        <strain evidence="3">AA19_3_7</strain>
        <tissue evidence="3">Leaf</tissue>
    </source>
</reference>
<organism evidence="3 4">
    <name type="scientific">Ambrosia artemisiifolia</name>
    <name type="common">Common ragweed</name>
    <dbReference type="NCBI Taxonomy" id="4212"/>
    <lineage>
        <taxon>Eukaryota</taxon>
        <taxon>Viridiplantae</taxon>
        <taxon>Streptophyta</taxon>
        <taxon>Embryophyta</taxon>
        <taxon>Tracheophyta</taxon>
        <taxon>Spermatophyta</taxon>
        <taxon>Magnoliopsida</taxon>
        <taxon>eudicotyledons</taxon>
        <taxon>Gunneridae</taxon>
        <taxon>Pentapetalae</taxon>
        <taxon>asterids</taxon>
        <taxon>campanulids</taxon>
        <taxon>Asterales</taxon>
        <taxon>Asteraceae</taxon>
        <taxon>Asteroideae</taxon>
        <taxon>Heliantheae alliance</taxon>
        <taxon>Heliantheae</taxon>
        <taxon>Ambrosia</taxon>
    </lineage>
</organism>
<feature type="region of interest" description="Disordered" evidence="1">
    <location>
        <begin position="98"/>
        <end position="145"/>
    </location>
</feature>
<dbReference type="PANTHER" id="PTHR46309">
    <property type="entry name" value="PHD FINGER PROTEIN 12"/>
    <property type="match status" value="1"/>
</dbReference>
<dbReference type="GO" id="GO:0005634">
    <property type="term" value="C:nucleus"/>
    <property type="evidence" value="ECO:0007669"/>
    <property type="project" value="TreeGrafter"/>
</dbReference>
<evidence type="ECO:0000259" key="2">
    <source>
        <dbReference type="Pfam" id="PF23209"/>
    </source>
</evidence>
<evidence type="ECO:0000256" key="1">
    <source>
        <dbReference type="SAM" id="MobiDB-lite"/>
    </source>
</evidence>
<comment type="caution">
    <text evidence="3">The sequence shown here is derived from an EMBL/GenBank/DDBJ whole genome shotgun (WGS) entry which is preliminary data.</text>
</comment>
<protein>
    <recommendedName>
        <fullName evidence="2">Increased DNA methylation 1 C-terminal domain-containing protein</fullName>
    </recommendedName>
</protein>
<evidence type="ECO:0000313" key="3">
    <source>
        <dbReference type="EMBL" id="KAI7751861.1"/>
    </source>
</evidence>
<evidence type="ECO:0000313" key="4">
    <source>
        <dbReference type="Proteomes" id="UP001206925"/>
    </source>
</evidence>
<dbReference type="AlphaFoldDB" id="A0AAD5D0M8"/>
<keyword evidence="4" id="KW-1185">Reference proteome</keyword>
<gene>
    <name evidence="3" type="ORF">M8C21_021326</name>
</gene>
<name>A0AAD5D0M8_AMBAR</name>
<dbReference type="PANTHER" id="PTHR46309:SF1">
    <property type="entry name" value="PHD FINGER PROTEIN 12"/>
    <property type="match status" value="1"/>
</dbReference>
<proteinExistence type="predicted"/>
<dbReference type="Proteomes" id="UP001206925">
    <property type="component" value="Unassembled WGS sequence"/>
</dbReference>